<dbReference type="Proteomes" id="UP000007148">
    <property type="component" value="Unassembled WGS sequence"/>
</dbReference>
<accession>G4TLP3</accession>
<dbReference type="AlphaFoldDB" id="G4TLP3"/>
<dbReference type="EMBL" id="CAFZ01000154">
    <property type="protein sequence ID" value="CCA72239.1"/>
    <property type="molecule type" value="Genomic_DNA"/>
</dbReference>
<dbReference type="HOGENOM" id="CLU_1816539_0_0_1"/>
<keyword evidence="2" id="KW-1185">Reference proteome</keyword>
<gene>
    <name evidence="1" type="ORF">PIIN_06173</name>
</gene>
<dbReference type="InParanoid" id="G4TLP3"/>
<evidence type="ECO:0000313" key="2">
    <source>
        <dbReference type="Proteomes" id="UP000007148"/>
    </source>
</evidence>
<sequence>MFSDVRKRVEIDVKRLLAFLLTKISSSDPELSLQALLERVGDWTAHTDEEREGEGESTWIASGPRLMWVAFFDTALYPRESIEGSGNGFVKDLIECVTGKVAPSSLAGYKQLWISTPQNYVATPKQSTRWKGFSSIIEIWRL</sequence>
<comment type="caution">
    <text evidence="1">The sequence shown here is derived from an EMBL/GenBank/DDBJ whole genome shotgun (WGS) entry which is preliminary data.</text>
</comment>
<reference evidence="1 2" key="1">
    <citation type="journal article" date="2011" name="PLoS Pathog.">
        <title>Endophytic Life Strategies Decoded by Genome and Transcriptome Analyses of the Mutualistic Root Symbiont Piriformospora indica.</title>
        <authorList>
            <person name="Zuccaro A."/>
            <person name="Lahrmann U."/>
            <person name="Guldener U."/>
            <person name="Langen G."/>
            <person name="Pfiffi S."/>
            <person name="Biedenkopf D."/>
            <person name="Wong P."/>
            <person name="Samans B."/>
            <person name="Grimm C."/>
            <person name="Basiewicz M."/>
            <person name="Murat C."/>
            <person name="Martin F."/>
            <person name="Kogel K.H."/>
        </authorList>
    </citation>
    <scope>NUCLEOTIDE SEQUENCE [LARGE SCALE GENOMIC DNA]</scope>
    <source>
        <strain evidence="1 2">DSM 11827</strain>
    </source>
</reference>
<name>G4TLP3_SERID</name>
<evidence type="ECO:0000313" key="1">
    <source>
        <dbReference type="EMBL" id="CCA72239.1"/>
    </source>
</evidence>
<protein>
    <submittedName>
        <fullName evidence="1">Uncharacterized protein</fullName>
    </submittedName>
</protein>
<organism evidence="1 2">
    <name type="scientific">Serendipita indica (strain DSM 11827)</name>
    <name type="common">Root endophyte fungus</name>
    <name type="synonym">Piriformospora indica</name>
    <dbReference type="NCBI Taxonomy" id="1109443"/>
    <lineage>
        <taxon>Eukaryota</taxon>
        <taxon>Fungi</taxon>
        <taxon>Dikarya</taxon>
        <taxon>Basidiomycota</taxon>
        <taxon>Agaricomycotina</taxon>
        <taxon>Agaricomycetes</taxon>
        <taxon>Sebacinales</taxon>
        <taxon>Serendipitaceae</taxon>
        <taxon>Serendipita</taxon>
    </lineage>
</organism>
<proteinExistence type="predicted"/>